<feature type="region of interest" description="Disordered" evidence="1">
    <location>
        <begin position="44"/>
        <end position="74"/>
    </location>
</feature>
<name>A0ABR3JLW6_9AGAR</name>
<organism evidence="4 5">
    <name type="scientific">Hohenbuehelia grisea</name>
    <dbReference type="NCBI Taxonomy" id="104357"/>
    <lineage>
        <taxon>Eukaryota</taxon>
        <taxon>Fungi</taxon>
        <taxon>Dikarya</taxon>
        <taxon>Basidiomycota</taxon>
        <taxon>Agaricomycotina</taxon>
        <taxon>Agaricomycetes</taxon>
        <taxon>Agaricomycetidae</taxon>
        <taxon>Agaricales</taxon>
        <taxon>Pleurotineae</taxon>
        <taxon>Pleurotaceae</taxon>
        <taxon>Hohenbuehelia</taxon>
    </lineage>
</organism>
<dbReference type="PANTHER" id="PTHR21377">
    <property type="entry name" value="PROTEIN FAM210B, MITOCHONDRIAL"/>
    <property type="match status" value="1"/>
</dbReference>
<evidence type="ECO:0000256" key="2">
    <source>
        <dbReference type="SAM" id="Phobius"/>
    </source>
</evidence>
<protein>
    <recommendedName>
        <fullName evidence="3">DUF1279 domain-containing protein</fullName>
    </recommendedName>
</protein>
<accession>A0ABR3JLW6</accession>
<dbReference type="Proteomes" id="UP001556367">
    <property type="component" value="Unassembled WGS sequence"/>
</dbReference>
<evidence type="ECO:0000313" key="5">
    <source>
        <dbReference type="Proteomes" id="UP001556367"/>
    </source>
</evidence>
<dbReference type="InterPro" id="IPR009688">
    <property type="entry name" value="FAM210A/B-like_dom"/>
</dbReference>
<feature type="compositionally biased region" description="Low complexity" evidence="1">
    <location>
        <begin position="53"/>
        <end position="66"/>
    </location>
</feature>
<evidence type="ECO:0000313" key="4">
    <source>
        <dbReference type="EMBL" id="KAL0956066.1"/>
    </source>
</evidence>
<gene>
    <name evidence="4" type="ORF">HGRIS_002235</name>
</gene>
<dbReference type="InterPro" id="IPR045866">
    <property type="entry name" value="FAM210A/B-like"/>
</dbReference>
<keyword evidence="2" id="KW-0812">Transmembrane</keyword>
<reference evidence="5" key="1">
    <citation type="submission" date="2024-06" db="EMBL/GenBank/DDBJ databases">
        <title>Multi-omics analyses provide insights into the biosynthesis of the anticancer antibiotic pleurotin in Hohenbuehelia grisea.</title>
        <authorList>
            <person name="Weaver J.A."/>
            <person name="Alberti F."/>
        </authorList>
    </citation>
    <scope>NUCLEOTIDE SEQUENCE [LARGE SCALE GENOMIC DNA]</scope>
    <source>
        <strain evidence="5">T-177</strain>
    </source>
</reference>
<evidence type="ECO:0000259" key="3">
    <source>
        <dbReference type="Pfam" id="PF06916"/>
    </source>
</evidence>
<comment type="caution">
    <text evidence="4">The sequence shown here is derived from an EMBL/GenBank/DDBJ whole genome shotgun (WGS) entry which is preliminary data.</text>
</comment>
<keyword evidence="2" id="KW-0472">Membrane</keyword>
<proteinExistence type="predicted"/>
<dbReference type="PANTHER" id="PTHR21377:SF0">
    <property type="entry name" value="PROTEIN FAM210B, MITOCHONDRIAL"/>
    <property type="match status" value="1"/>
</dbReference>
<keyword evidence="2" id="KW-1133">Transmembrane helix</keyword>
<feature type="domain" description="DUF1279" evidence="3">
    <location>
        <begin position="80"/>
        <end position="190"/>
    </location>
</feature>
<evidence type="ECO:0000256" key="1">
    <source>
        <dbReference type="SAM" id="MobiDB-lite"/>
    </source>
</evidence>
<feature type="transmembrane region" description="Helical" evidence="2">
    <location>
        <begin position="89"/>
        <end position="112"/>
    </location>
</feature>
<dbReference type="EMBL" id="JASNQZ010000006">
    <property type="protein sequence ID" value="KAL0956066.1"/>
    <property type="molecule type" value="Genomic_DNA"/>
</dbReference>
<dbReference type="Pfam" id="PF06916">
    <property type="entry name" value="FAM210A-B_dom"/>
    <property type="match status" value="1"/>
</dbReference>
<keyword evidence="5" id="KW-1185">Reference proteome</keyword>
<sequence length="227" mass="24769">MVRFPLRIPFVRALNSRLAAPLLPLAGRARPAHSALTQTVRQTPGPRLFTHFPSRLASSPPSSPQLDPRHSLPPDASLSQKLKHLIKSYGWYALGVYFLIGTIDFVVAFGGVHLIGAEHAQAIATSVKQTISGILHSKPPEPGRDEMESMNGAAHQTGSEGLYAMLVLAYTLHKTLFMPLRVGLTAALTPRIVGWLSRRGWAGAAGTRRAALEMRERVKSRRSRDSS</sequence>